<dbReference type="AlphaFoldDB" id="A0A7V4E370"/>
<accession>A0A7V4E370</accession>
<proteinExistence type="predicted"/>
<name>A0A7V4E370_UNCW3</name>
<protein>
    <submittedName>
        <fullName evidence="1">Uncharacterized protein</fullName>
    </submittedName>
</protein>
<comment type="caution">
    <text evidence="1">The sequence shown here is derived from an EMBL/GenBank/DDBJ whole genome shotgun (WGS) entry which is preliminary data.</text>
</comment>
<sequence>MELKLDLKIKAHENWGKPFDVKILEVKPNKFILKSIQVLSHCYYTYWIGEIRFRLKDDVNIIPNIVIKPNTDPLIFEGIDFTRSVNLICEPDRIDLTKFEEKKPPVVPVPPEFQYNIKNSFFPFIFYIQVRIEGELIFLGNVRKLK</sequence>
<organism evidence="1">
    <name type="scientific">candidate division WOR-3 bacterium</name>
    <dbReference type="NCBI Taxonomy" id="2052148"/>
    <lineage>
        <taxon>Bacteria</taxon>
        <taxon>Bacteria division WOR-3</taxon>
    </lineage>
</organism>
<dbReference type="EMBL" id="DTDP01000161">
    <property type="protein sequence ID" value="HGK54074.1"/>
    <property type="molecule type" value="Genomic_DNA"/>
</dbReference>
<evidence type="ECO:0000313" key="1">
    <source>
        <dbReference type="EMBL" id="HGK54074.1"/>
    </source>
</evidence>
<gene>
    <name evidence="1" type="ORF">ENU72_03515</name>
</gene>
<reference evidence="1" key="1">
    <citation type="journal article" date="2020" name="mSystems">
        <title>Genome- and Community-Level Interaction Insights into Carbon Utilization and Element Cycling Functions of Hydrothermarchaeota in Hydrothermal Sediment.</title>
        <authorList>
            <person name="Zhou Z."/>
            <person name="Liu Y."/>
            <person name="Xu W."/>
            <person name="Pan J."/>
            <person name="Luo Z.H."/>
            <person name="Li M."/>
        </authorList>
    </citation>
    <scope>NUCLEOTIDE SEQUENCE [LARGE SCALE GENOMIC DNA]</scope>
    <source>
        <strain evidence="1">SpSt-695</strain>
    </source>
</reference>